<comment type="caution">
    <text evidence="1">The sequence shown here is derived from an EMBL/GenBank/DDBJ whole genome shotgun (WGS) entry which is preliminary data.</text>
</comment>
<dbReference type="Proteomes" id="UP000176504">
    <property type="component" value="Unassembled WGS sequence"/>
</dbReference>
<evidence type="ECO:0000313" key="1">
    <source>
        <dbReference type="EMBL" id="OGC55449.1"/>
    </source>
</evidence>
<gene>
    <name evidence="1" type="ORF">A3A78_00630</name>
</gene>
<dbReference type="EMBL" id="MEVI01000002">
    <property type="protein sequence ID" value="OGC55449.1"/>
    <property type="molecule type" value="Genomic_DNA"/>
</dbReference>
<sequence>MYIDPEDEEDHSDDDRDDWKDRFNEGLRFASLADVEEVGGGGTDDEWETYYIADQYARQG</sequence>
<proteinExistence type="predicted"/>
<name>A0A1F4VE49_UNCKA</name>
<protein>
    <submittedName>
        <fullName evidence="1">Uncharacterized protein</fullName>
    </submittedName>
</protein>
<reference evidence="1 2" key="1">
    <citation type="journal article" date="2016" name="Nat. Commun.">
        <title>Thousands of microbial genomes shed light on interconnected biogeochemical processes in an aquifer system.</title>
        <authorList>
            <person name="Anantharaman K."/>
            <person name="Brown C.T."/>
            <person name="Hug L.A."/>
            <person name="Sharon I."/>
            <person name="Castelle C.J."/>
            <person name="Probst A.J."/>
            <person name="Thomas B.C."/>
            <person name="Singh A."/>
            <person name="Wilkins M.J."/>
            <person name="Karaoz U."/>
            <person name="Brodie E.L."/>
            <person name="Williams K.H."/>
            <person name="Hubbard S.S."/>
            <person name="Banfield J.F."/>
        </authorList>
    </citation>
    <scope>NUCLEOTIDE SEQUENCE [LARGE SCALE GENOMIC DNA]</scope>
</reference>
<organism evidence="1 2">
    <name type="scientific">candidate division WWE3 bacterium RIFCSPLOWO2_01_FULL_41_18</name>
    <dbReference type="NCBI Taxonomy" id="1802625"/>
    <lineage>
        <taxon>Bacteria</taxon>
        <taxon>Katanobacteria</taxon>
    </lineage>
</organism>
<evidence type="ECO:0000313" key="2">
    <source>
        <dbReference type="Proteomes" id="UP000176504"/>
    </source>
</evidence>
<dbReference type="AlphaFoldDB" id="A0A1F4VE49"/>
<accession>A0A1F4VE49</accession>